<feature type="non-terminal residue" evidence="1">
    <location>
        <position position="1"/>
    </location>
</feature>
<protein>
    <submittedName>
        <fullName evidence="1">U4/U6.U5 tri-snRNP-associated protein 1, putative (SART1)</fullName>
    </submittedName>
</protein>
<accession>A0A1A8WPX2</accession>
<gene>
    <name evidence="1" type="ORF">POVCU2_0087350</name>
</gene>
<dbReference type="EMBL" id="FLQU01001746">
    <property type="protein sequence ID" value="SBS94327.1"/>
    <property type="molecule type" value="Genomic_DNA"/>
</dbReference>
<sequence>NTVTSNIDGTKTNSNILQDVMEKIKEENMNMEFNYFDDTLLSQNEEENKCPR</sequence>
<reference evidence="2" key="1">
    <citation type="submission" date="2016-05" db="EMBL/GenBank/DDBJ databases">
        <authorList>
            <person name="Naeem Raeece"/>
        </authorList>
    </citation>
    <scope>NUCLEOTIDE SEQUENCE [LARGE SCALE GENOMIC DNA]</scope>
</reference>
<organism evidence="1 2">
    <name type="scientific">Plasmodium ovale curtisi</name>
    <dbReference type="NCBI Taxonomy" id="864141"/>
    <lineage>
        <taxon>Eukaryota</taxon>
        <taxon>Sar</taxon>
        <taxon>Alveolata</taxon>
        <taxon>Apicomplexa</taxon>
        <taxon>Aconoidasida</taxon>
        <taxon>Haemosporida</taxon>
        <taxon>Plasmodiidae</taxon>
        <taxon>Plasmodium</taxon>
        <taxon>Plasmodium (Plasmodium)</taxon>
    </lineage>
</organism>
<name>A0A1A8WPX2_PLAOA</name>
<evidence type="ECO:0000313" key="2">
    <source>
        <dbReference type="Proteomes" id="UP000078560"/>
    </source>
</evidence>
<dbReference type="Proteomes" id="UP000078560">
    <property type="component" value="Unassembled WGS sequence"/>
</dbReference>
<dbReference type="AlphaFoldDB" id="A0A1A8WPX2"/>
<proteinExistence type="predicted"/>
<evidence type="ECO:0000313" key="1">
    <source>
        <dbReference type="EMBL" id="SBS94327.1"/>
    </source>
</evidence>